<dbReference type="EMBL" id="AZAC01000001">
    <property type="protein sequence ID" value="KIX15983.1"/>
    <property type="molecule type" value="Genomic_DNA"/>
</dbReference>
<dbReference type="OrthoDB" id="5365894at2"/>
<dbReference type="CDD" id="cd06261">
    <property type="entry name" value="TM_PBP2"/>
    <property type="match status" value="1"/>
</dbReference>
<evidence type="ECO:0000256" key="4">
    <source>
        <dbReference type="ARBA" id="ARBA00022475"/>
    </source>
</evidence>
<dbReference type="InterPro" id="IPR000515">
    <property type="entry name" value="MetI-like"/>
</dbReference>
<proteinExistence type="inferred from homology"/>
<dbReference type="GO" id="GO:0022857">
    <property type="term" value="F:transmembrane transporter activity"/>
    <property type="evidence" value="ECO:0007669"/>
    <property type="project" value="InterPro"/>
</dbReference>
<gene>
    <name evidence="11" type="ORF">X474_01680</name>
</gene>
<dbReference type="Gene3D" id="1.10.3720.10">
    <property type="entry name" value="MetI-like"/>
    <property type="match status" value="1"/>
</dbReference>
<dbReference type="NCBIfam" id="TIGR01726">
    <property type="entry name" value="HEQRo_perm_3TM"/>
    <property type="match status" value="1"/>
</dbReference>
<dbReference type="Proteomes" id="UP000032233">
    <property type="component" value="Unassembled WGS sequence"/>
</dbReference>
<dbReference type="FunCoup" id="A0A0D2I0H3">
    <property type="interactions" value="206"/>
</dbReference>
<keyword evidence="6" id="KW-0029">Amino-acid transport</keyword>
<keyword evidence="8 9" id="KW-0472">Membrane</keyword>
<protein>
    <submittedName>
        <fullName evidence="11">Amino acid ABC transporter permease</fullName>
    </submittedName>
</protein>
<dbReference type="PATRIC" id="fig|1429043.3.peg.350"/>
<dbReference type="RefSeq" id="WP_044346263.1">
    <property type="nucleotide sequence ID" value="NZ_AZAC01000001.1"/>
</dbReference>
<reference evidence="11 12" key="1">
    <citation type="submission" date="2013-11" db="EMBL/GenBank/DDBJ databases">
        <title>Metagenomic analysis of a methanogenic consortium involved in long chain n-alkane degradation.</title>
        <authorList>
            <person name="Davidova I.A."/>
            <person name="Callaghan A.V."/>
            <person name="Wawrik B."/>
            <person name="Pruitt S."/>
            <person name="Marks C."/>
            <person name="Duncan K.E."/>
            <person name="Suflita J.M."/>
        </authorList>
    </citation>
    <scope>NUCLEOTIDE SEQUENCE [LARGE SCALE GENOMIC DNA]</scope>
    <source>
        <strain evidence="11 12">SPR</strain>
    </source>
</reference>
<keyword evidence="12" id="KW-1185">Reference proteome</keyword>
<comment type="similarity">
    <text evidence="2">Belongs to the binding-protein-dependent transport system permease family. HisMQ subfamily.</text>
</comment>
<dbReference type="SUPFAM" id="SSF161098">
    <property type="entry name" value="MetI-like"/>
    <property type="match status" value="1"/>
</dbReference>
<dbReference type="PANTHER" id="PTHR30614:SF0">
    <property type="entry name" value="L-CYSTINE TRANSPORT SYSTEM PERMEASE PROTEIN TCYL"/>
    <property type="match status" value="1"/>
</dbReference>
<dbReference type="InParanoid" id="A0A0D2I0H3"/>
<dbReference type="InterPro" id="IPR043429">
    <property type="entry name" value="ArtM/GltK/GlnP/TcyL/YhdX-like"/>
</dbReference>
<evidence type="ECO:0000313" key="11">
    <source>
        <dbReference type="EMBL" id="KIX15983.1"/>
    </source>
</evidence>
<comment type="caution">
    <text evidence="11">The sequence shown here is derived from an EMBL/GenBank/DDBJ whole genome shotgun (WGS) entry which is preliminary data.</text>
</comment>
<evidence type="ECO:0000256" key="2">
    <source>
        <dbReference type="ARBA" id="ARBA00010072"/>
    </source>
</evidence>
<evidence type="ECO:0000256" key="3">
    <source>
        <dbReference type="ARBA" id="ARBA00022448"/>
    </source>
</evidence>
<keyword evidence="7 9" id="KW-1133">Transmembrane helix</keyword>
<sequence>MTEFFLFAKDALPELIDGTQVTITLTLGALFLGFVIGLPLAVLRTSGGPWINRIVLGYLTLFRGTPLLVQLFVVYYGLPELGISFSRMAAAYLTLGLNSSAYQAEYFRGAIQAVGSGQMKAARAIGMSKWGALRHIILPQAFRLAIPAWSNEMISMVKYTAVVFLIAVPDLMGQAKIISSRLFAPISTYILVALIYFILVGLASLILHLLSKRLAIPGVSIEMEGH</sequence>
<dbReference type="InterPro" id="IPR010065">
    <property type="entry name" value="AA_ABC_transptr_permease_3TM"/>
</dbReference>
<evidence type="ECO:0000256" key="9">
    <source>
        <dbReference type="RuleBase" id="RU363032"/>
    </source>
</evidence>
<feature type="domain" description="ABC transmembrane type-1" evidence="10">
    <location>
        <begin position="19"/>
        <end position="207"/>
    </location>
</feature>
<evidence type="ECO:0000256" key="1">
    <source>
        <dbReference type="ARBA" id="ARBA00004429"/>
    </source>
</evidence>
<dbReference type="Pfam" id="PF00528">
    <property type="entry name" value="BPD_transp_1"/>
    <property type="match status" value="1"/>
</dbReference>
<dbReference type="GO" id="GO:0043190">
    <property type="term" value="C:ATP-binding cassette (ABC) transporter complex"/>
    <property type="evidence" value="ECO:0007669"/>
    <property type="project" value="InterPro"/>
</dbReference>
<accession>A0A0D2I0H3</accession>
<feature type="transmembrane region" description="Helical" evidence="9">
    <location>
        <begin position="55"/>
        <end position="78"/>
    </location>
</feature>
<dbReference type="STRING" id="1429043.X474_01680"/>
<evidence type="ECO:0000256" key="6">
    <source>
        <dbReference type="ARBA" id="ARBA00022970"/>
    </source>
</evidence>
<dbReference type="InterPro" id="IPR035906">
    <property type="entry name" value="MetI-like_sf"/>
</dbReference>
<dbReference type="GO" id="GO:0006865">
    <property type="term" value="P:amino acid transport"/>
    <property type="evidence" value="ECO:0007669"/>
    <property type="project" value="UniProtKB-KW"/>
</dbReference>
<feature type="transmembrane region" description="Helical" evidence="9">
    <location>
        <begin position="148"/>
        <end position="168"/>
    </location>
</feature>
<keyword evidence="3 9" id="KW-0813">Transport</keyword>
<organism evidence="11 12">
    <name type="scientific">Dethiosulfatarculus sandiegensis</name>
    <dbReference type="NCBI Taxonomy" id="1429043"/>
    <lineage>
        <taxon>Bacteria</taxon>
        <taxon>Pseudomonadati</taxon>
        <taxon>Thermodesulfobacteriota</taxon>
        <taxon>Desulfarculia</taxon>
        <taxon>Desulfarculales</taxon>
        <taxon>Desulfarculaceae</taxon>
        <taxon>Dethiosulfatarculus</taxon>
    </lineage>
</organism>
<dbReference type="PROSITE" id="PS50928">
    <property type="entry name" value="ABC_TM1"/>
    <property type="match status" value="1"/>
</dbReference>
<dbReference type="AlphaFoldDB" id="A0A0D2I0H3"/>
<comment type="subcellular location">
    <subcellularLocation>
        <location evidence="1">Cell inner membrane</location>
        <topology evidence="1">Multi-pass membrane protein</topology>
    </subcellularLocation>
    <subcellularLocation>
        <location evidence="9">Cell membrane</location>
        <topology evidence="9">Multi-pass membrane protein</topology>
    </subcellularLocation>
</comment>
<feature type="transmembrane region" description="Helical" evidence="9">
    <location>
        <begin position="189"/>
        <end position="210"/>
    </location>
</feature>
<name>A0A0D2I0H3_9BACT</name>
<dbReference type="PANTHER" id="PTHR30614">
    <property type="entry name" value="MEMBRANE COMPONENT OF AMINO ACID ABC TRANSPORTER"/>
    <property type="match status" value="1"/>
</dbReference>
<evidence type="ECO:0000256" key="5">
    <source>
        <dbReference type="ARBA" id="ARBA00022692"/>
    </source>
</evidence>
<evidence type="ECO:0000256" key="8">
    <source>
        <dbReference type="ARBA" id="ARBA00023136"/>
    </source>
</evidence>
<keyword evidence="5 9" id="KW-0812">Transmembrane</keyword>
<evidence type="ECO:0000259" key="10">
    <source>
        <dbReference type="PROSITE" id="PS50928"/>
    </source>
</evidence>
<keyword evidence="4" id="KW-1003">Cell membrane</keyword>
<feature type="transmembrane region" description="Helical" evidence="9">
    <location>
        <begin position="20"/>
        <end position="43"/>
    </location>
</feature>
<evidence type="ECO:0000313" key="12">
    <source>
        <dbReference type="Proteomes" id="UP000032233"/>
    </source>
</evidence>
<evidence type="ECO:0000256" key="7">
    <source>
        <dbReference type="ARBA" id="ARBA00022989"/>
    </source>
</evidence>